<name>A0ACB0IPD1_TRIPR</name>
<proteinExistence type="predicted"/>
<reference evidence="1" key="1">
    <citation type="submission" date="2023-10" db="EMBL/GenBank/DDBJ databases">
        <authorList>
            <person name="Rodriguez Cubillos JULIANA M."/>
            <person name="De Vega J."/>
        </authorList>
    </citation>
    <scope>NUCLEOTIDE SEQUENCE</scope>
</reference>
<evidence type="ECO:0000313" key="2">
    <source>
        <dbReference type="Proteomes" id="UP001177021"/>
    </source>
</evidence>
<dbReference type="EMBL" id="CASHSV030000002">
    <property type="protein sequence ID" value="CAJ2633926.1"/>
    <property type="molecule type" value="Genomic_DNA"/>
</dbReference>
<accession>A0ACB0IPD1</accession>
<gene>
    <name evidence="1" type="ORF">MILVUS5_LOCUS4945</name>
</gene>
<comment type="caution">
    <text evidence="1">The sequence shown here is derived from an EMBL/GenBank/DDBJ whole genome shotgun (WGS) entry which is preliminary data.</text>
</comment>
<organism evidence="1 2">
    <name type="scientific">Trifolium pratense</name>
    <name type="common">Red clover</name>
    <dbReference type="NCBI Taxonomy" id="57577"/>
    <lineage>
        <taxon>Eukaryota</taxon>
        <taxon>Viridiplantae</taxon>
        <taxon>Streptophyta</taxon>
        <taxon>Embryophyta</taxon>
        <taxon>Tracheophyta</taxon>
        <taxon>Spermatophyta</taxon>
        <taxon>Magnoliopsida</taxon>
        <taxon>eudicotyledons</taxon>
        <taxon>Gunneridae</taxon>
        <taxon>Pentapetalae</taxon>
        <taxon>rosids</taxon>
        <taxon>fabids</taxon>
        <taxon>Fabales</taxon>
        <taxon>Fabaceae</taxon>
        <taxon>Papilionoideae</taxon>
        <taxon>50 kb inversion clade</taxon>
        <taxon>NPAAA clade</taxon>
        <taxon>Hologalegina</taxon>
        <taxon>IRL clade</taxon>
        <taxon>Trifolieae</taxon>
        <taxon>Trifolium</taxon>
    </lineage>
</organism>
<keyword evidence="2" id="KW-1185">Reference proteome</keyword>
<protein>
    <submittedName>
        <fullName evidence="1">Uncharacterized protein</fullName>
    </submittedName>
</protein>
<evidence type="ECO:0000313" key="1">
    <source>
        <dbReference type="EMBL" id="CAJ2633926.1"/>
    </source>
</evidence>
<dbReference type="Proteomes" id="UP001177021">
    <property type="component" value="Unassembled WGS sequence"/>
</dbReference>
<sequence length="1020" mass="115506">MASERDDPVTEKLEKKSTSNGEKGSVSTTLTPSSPYYLSPSDNPGTPLVAVALNGDNHRTWSRSMRTALRAKVKLGFIDGTIKKPGAQSADYFNWERADSMVTAWIINSTDPALHGSISHGSTARDVWLDLEERFAQTNQPRIHQLWRMLCLMQKEDDLSVTEFYTKFKGIYDELNELQPLPECSCGASKELMKREEDQKVHLFLGSLDNQQFAHVKATILNTEPLPSLRKTFNTVLREEARYTAERERISNKPDAGAAFYSSASRQKWRDRSKEKCDHCGKTGHLKSGCFEIIGYPPNWDMRRMQRDKGRQAGHGTARSAAAGNQKMEFVEAGHALHGMRIRNDAVTSEGMTGNDEKTQWVLDSDEREAVTDPPRNLFHNTPPRIENEISSEGEMAEENDSAAQVNIMEESCEVHVPQTEDNEEILNEKNHHQQTEAMIIMPPRDRKPPAYLQDFHCYAAGEVPPSKSLIFSPSSGKVHSITNFMRNDCFSQRHQAFLAEISKHEEPTTYSQAVKHVEWRNAMNQELKALEENETWELDFPPKGKKVVGCKWVYKIKYKATGEIEKYKARLVAKGYTQVEGEDFNETFAPVAKMTTVRCMLSVAVAKDWELHQMDVSNAFLHGELDEEVYMKAPEGYALPKIGMVCRLKKSLYGLRQASRNWYSKLSNALLEYGFIESHADHSLFTYSHQSTFLAVLIYVDDLVIAGNNTAACTKFKKYLSGCFHMKDLGPLKYFLGLELARGKSGLFICQRKYTLDILNECGMLGCKPSSFPMEQNHRLALASGEPYAEPSRYRRLVGRLIYLTITRPEITYAVHTLSQFMQCPQQAHWDAAMHVLRYLKSSPGQGIVLPRENELKLVAYSDSDWASCPLTRRSISGYLLKLGAAPISWKTKKQSTVSRSSSEAEYRAMAHATSEIIWLRRLLSCLQVDCNSPTTLYCDNQAAMHLAANPVYHERTKHIEVDCHFIREHIQDGTIVTDYVPTKQQQADIFTKSLGSTQFQSLSVKLGVHNPHTKLEGE</sequence>